<dbReference type="Proteomes" id="UP001374535">
    <property type="component" value="Chromosome 7"/>
</dbReference>
<organism evidence="2 3">
    <name type="scientific">Vigna mungo</name>
    <name type="common">Black gram</name>
    <name type="synonym">Phaseolus mungo</name>
    <dbReference type="NCBI Taxonomy" id="3915"/>
    <lineage>
        <taxon>Eukaryota</taxon>
        <taxon>Viridiplantae</taxon>
        <taxon>Streptophyta</taxon>
        <taxon>Embryophyta</taxon>
        <taxon>Tracheophyta</taxon>
        <taxon>Spermatophyta</taxon>
        <taxon>Magnoliopsida</taxon>
        <taxon>eudicotyledons</taxon>
        <taxon>Gunneridae</taxon>
        <taxon>Pentapetalae</taxon>
        <taxon>rosids</taxon>
        <taxon>fabids</taxon>
        <taxon>Fabales</taxon>
        <taxon>Fabaceae</taxon>
        <taxon>Papilionoideae</taxon>
        <taxon>50 kb inversion clade</taxon>
        <taxon>NPAAA clade</taxon>
        <taxon>indigoferoid/millettioid clade</taxon>
        <taxon>Phaseoleae</taxon>
        <taxon>Vigna</taxon>
    </lineage>
</organism>
<dbReference type="EMBL" id="CP144694">
    <property type="protein sequence ID" value="WVZ01756.1"/>
    <property type="molecule type" value="Genomic_DNA"/>
</dbReference>
<dbReference type="PANTHER" id="PTHR36766">
    <property type="entry name" value="PLANT BROAD-SPECTRUM MILDEW RESISTANCE PROTEIN RPW8"/>
    <property type="match status" value="1"/>
</dbReference>
<keyword evidence="1" id="KW-0611">Plant defense</keyword>
<proteinExistence type="predicted"/>
<gene>
    <name evidence="2" type="ORF">V8G54_022562</name>
</gene>
<keyword evidence="3" id="KW-1185">Reference proteome</keyword>
<reference evidence="2 3" key="1">
    <citation type="journal article" date="2023" name="Life. Sci Alliance">
        <title>Evolutionary insights into 3D genome organization and epigenetic landscape of Vigna mungo.</title>
        <authorList>
            <person name="Junaid A."/>
            <person name="Singh B."/>
            <person name="Bhatia S."/>
        </authorList>
    </citation>
    <scope>NUCLEOTIDE SEQUENCE [LARGE SCALE GENOMIC DNA]</scope>
    <source>
        <strain evidence="2">Urdbean</strain>
    </source>
</reference>
<name>A0AAQ3RRS2_VIGMU</name>
<dbReference type="SUPFAM" id="SSF52058">
    <property type="entry name" value="L domain-like"/>
    <property type="match status" value="1"/>
</dbReference>
<evidence type="ECO:0000313" key="3">
    <source>
        <dbReference type="Proteomes" id="UP001374535"/>
    </source>
</evidence>
<sequence length="104" mass="11932">MLLGISTPDAECFPDEGLLPLSLSFLIISDCRNLKKLNYKGLLELSSLRRLNLWKCPNLQCLPEEGLPKSISFLEIRECPLLEQRCHKRGKDRGKIAHIRKVFI</sequence>
<accession>A0AAQ3RRS2</accession>
<protein>
    <submittedName>
        <fullName evidence="2">Uncharacterized protein</fullName>
    </submittedName>
</protein>
<dbReference type="Gene3D" id="3.80.10.10">
    <property type="entry name" value="Ribonuclease Inhibitor"/>
    <property type="match status" value="1"/>
</dbReference>
<dbReference type="InterPro" id="IPR032675">
    <property type="entry name" value="LRR_dom_sf"/>
</dbReference>
<evidence type="ECO:0000313" key="2">
    <source>
        <dbReference type="EMBL" id="WVZ01756.1"/>
    </source>
</evidence>
<dbReference type="AlphaFoldDB" id="A0AAQ3RRS2"/>
<dbReference type="PANTHER" id="PTHR36766:SF40">
    <property type="entry name" value="DISEASE RESISTANCE PROTEIN RGA3"/>
    <property type="match status" value="1"/>
</dbReference>
<evidence type="ECO:0000256" key="1">
    <source>
        <dbReference type="ARBA" id="ARBA00022821"/>
    </source>
</evidence>
<dbReference type="GO" id="GO:0006952">
    <property type="term" value="P:defense response"/>
    <property type="evidence" value="ECO:0007669"/>
    <property type="project" value="UniProtKB-KW"/>
</dbReference>